<feature type="compositionally biased region" description="Basic residues" evidence="1">
    <location>
        <begin position="839"/>
        <end position="852"/>
    </location>
</feature>
<evidence type="ECO:0000256" key="1">
    <source>
        <dbReference type="SAM" id="MobiDB-lite"/>
    </source>
</evidence>
<feature type="compositionally biased region" description="Low complexity" evidence="1">
    <location>
        <begin position="112"/>
        <end position="121"/>
    </location>
</feature>
<feature type="compositionally biased region" description="Basic and acidic residues" evidence="1">
    <location>
        <begin position="39"/>
        <end position="49"/>
    </location>
</feature>
<name>A0A8J2SYF2_9STRA</name>
<proteinExistence type="predicted"/>
<feature type="compositionally biased region" description="Low complexity" evidence="1">
    <location>
        <begin position="337"/>
        <end position="361"/>
    </location>
</feature>
<feature type="region of interest" description="Disordered" evidence="1">
    <location>
        <begin position="1150"/>
        <end position="1187"/>
    </location>
</feature>
<feature type="region of interest" description="Disordered" evidence="1">
    <location>
        <begin position="674"/>
        <end position="939"/>
    </location>
</feature>
<feature type="compositionally biased region" description="Acidic residues" evidence="1">
    <location>
        <begin position="198"/>
        <end position="212"/>
    </location>
</feature>
<keyword evidence="3" id="KW-1185">Reference proteome</keyword>
<feature type="compositionally biased region" description="Polar residues" evidence="1">
    <location>
        <begin position="367"/>
        <end position="377"/>
    </location>
</feature>
<protein>
    <submittedName>
        <fullName evidence="2">Uncharacterized protein</fullName>
    </submittedName>
</protein>
<feature type="compositionally biased region" description="Low complexity" evidence="1">
    <location>
        <begin position="423"/>
        <end position="443"/>
    </location>
</feature>
<dbReference type="EMBL" id="CAKKNE010000005">
    <property type="protein sequence ID" value="CAH0378304.1"/>
    <property type="molecule type" value="Genomic_DNA"/>
</dbReference>
<dbReference type="OrthoDB" id="128905at2759"/>
<evidence type="ECO:0000313" key="3">
    <source>
        <dbReference type="Proteomes" id="UP000789595"/>
    </source>
</evidence>
<feature type="compositionally biased region" description="Acidic residues" evidence="1">
    <location>
        <begin position="805"/>
        <end position="817"/>
    </location>
</feature>
<feature type="compositionally biased region" description="Acidic residues" evidence="1">
    <location>
        <begin position="228"/>
        <end position="240"/>
    </location>
</feature>
<reference evidence="2" key="1">
    <citation type="submission" date="2021-11" db="EMBL/GenBank/DDBJ databases">
        <authorList>
            <consortium name="Genoscope - CEA"/>
            <person name="William W."/>
        </authorList>
    </citation>
    <scope>NUCLEOTIDE SEQUENCE</scope>
</reference>
<gene>
    <name evidence="2" type="ORF">PECAL_5P28150</name>
</gene>
<accession>A0A8J2SYF2</accession>
<feature type="compositionally biased region" description="Basic and acidic residues" evidence="1">
    <location>
        <begin position="505"/>
        <end position="514"/>
    </location>
</feature>
<feature type="compositionally biased region" description="Basic residues" evidence="1">
    <location>
        <begin position="1151"/>
        <end position="1160"/>
    </location>
</feature>
<evidence type="ECO:0000313" key="2">
    <source>
        <dbReference type="EMBL" id="CAH0378304.1"/>
    </source>
</evidence>
<feature type="compositionally biased region" description="Low complexity" evidence="1">
    <location>
        <begin position="213"/>
        <end position="222"/>
    </location>
</feature>
<feature type="compositionally biased region" description="Acidic residues" evidence="1">
    <location>
        <begin position="742"/>
        <end position="756"/>
    </location>
</feature>
<feature type="region of interest" description="Disordered" evidence="1">
    <location>
        <begin position="1002"/>
        <end position="1081"/>
    </location>
</feature>
<organism evidence="2 3">
    <name type="scientific">Pelagomonas calceolata</name>
    <dbReference type="NCBI Taxonomy" id="35677"/>
    <lineage>
        <taxon>Eukaryota</taxon>
        <taxon>Sar</taxon>
        <taxon>Stramenopiles</taxon>
        <taxon>Ochrophyta</taxon>
        <taxon>Pelagophyceae</taxon>
        <taxon>Pelagomonadales</taxon>
        <taxon>Pelagomonadaceae</taxon>
        <taxon>Pelagomonas</taxon>
    </lineage>
</organism>
<sequence length="1309" mass="137969">MSTKPRKVSTGFKTASTPDFKTARAAMETDGAAPVTEQPPDKTTADAHVDCTQILGDVEAYEGPTQLNEEEEEEETPAVPRQTPSGTAGPPPPRPRFSYTSQSSTPPPPATTPADAAAAPDALRDVLATAPVQRQLSDASRHATAGDTAPPEPIDLTQDEDTEVEPSQPRAPAPAPAPAPYESAPTEVDPAAPPGADPLEDDPIEDDDDEDGPLAATQVEAPAAPPAADEDDPIEEDADAVDAILDAGRLRTQDPPPAEEEEPASDASRAATAGGTQPELVAEPPAADSPGGATALYDDSQPRPAPAAPAPAAREGSVAGDGDAMDVDSQPRPPAGSAAAPMDVDEAAAAPAPAVPSPAGATVLYDDSQTQPPSVQAASPRPAPAKAQGKSPATATVLYDDASQSQPEPAAAPPRKDASQSQPAPAEDWDAAAAAPAPADAPASQLSVAEPSQVAESQPCSQLAFASQPSQPSQGTTKRRSASDQYRAIALDEDNDDAWPPPDEGAARDARTDGPARLIHVPPGDIDVDILADDLAQRGSEASTIRDCRARIAARLRDRFPCCAVALGGASDQPQSHPSVSSIGSGSPTSIARVKRSTLKASPVWVVGAARQGPGAQTFFDCTLMVGQRSSPLVVAVTFLEGGECTAASKIRSDAAQLDEAAVLIHFERYFEPLQPPPSPLTQPSTSGYPPRSPAFRLPTDDDAAPAPAPAAPRPASQPREGSWLVGRGAAAPPAPPPPASSDDEDDDEDDSEQDEAPAGRKISPWLGRGAPPPRSSRAFALPRDSGGGGRLRRNSGAPPPPARDDDDEFEFDDGADVEAAPPARKRRSPRSHQPARPSPKKRPARKPTPKRRAAESSSESDDDESPASPRAPPPKARKPAPAPKRRAADSSSDDDAAPAPPPPKTRKPAPKRDAPPRKKRRARPSAAADDAGPALEKCRKSLQDAARGVQAAHAASARALDGYRDRLMAAGERLIDASRRSSTDQKARGDLHAVLSELCTAASPAAPKLPSVPKAPPARRARRAPSPSPSSSSSEDEAPAPRKRPRARRAAPSSDEEEEDAPVPCSQADLPPEEQKRNQTALWHKLRSEGWTWRKGTGLTDNFWYLRPGVKGRITDLEHNVDYFGVEDLWVYADAHDLWPTGVVVAAPPARKKKKKAKARPPPSSDDDEPPNAREKKRAREIPESLGDTQDVRAELKAQGWSHIMAPDYIQRARPAVTQVWKRPGVRPSKLVLGYNCFATADLAALHADDRPLSMGFIRAECEKYLPDLLVKLPDLDDDAARYEYAKARFDQENAVHATSKRARRGEK</sequence>
<feature type="compositionally biased region" description="Basic and acidic residues" evidence="1">
    <location>
        <begin position="1172"/>
        <end position="1184"/>
    </location>
</feature>
<comment type="caution">
    <text evidence="2">The sequence shown here is derived from an EMBL/GenBank/DDBJ whole genome shotgun (WGS) entry which is preliminary data.</text>
</comment>
<feature type="compositionally biased region" description="Pro residues" evidence="1">
    <location>
        <begin position="169"/>
        <end position="179"/>
    </location>
</feature>
<feature type="compositionally biased region" description="Polar residues" evidence="1">
    <location>
        <begin position="454"/>
        <end position="476"/>
    </location>
</feature>
<dbReference type="Proteomes" id="UP000789595">
    <property type="component" value="Unassembled WGS sequence"/>
</dbReference>
<feature type="region of interest" description="Disordered" evidence="1">
    <location>
        <begin position="1"/>
        <end position="515"/>
    </location>
</feature>